<keyword evidence="6" id="KW-1185">Reference proteome</keyword>
<dbReference type="PANTHER" id="PTHR30290:SF9">
    <property type="entry name" value="OLIGOPEPTIDE-BINDING PROTEIN APPA"/>
    <property type="match status" value="1"/>
</dbReference>
<sequence length="539" mass="59312">MLTASLAACVASERDSAAGGEGGTLIFGAAGAPALFDPFYASDGETFRVTRQMMEGLVDYKPGTAEIQPELATNWDSSEDGTTWTFQLRKGVRFHDGTAFNAEAVCANFERWYNQTGAGRNSALSYYWIETFGGFAGDDKPSLYESCETTGEFTAVLNLTRPTSKFPDALGLDSFSMQSPTAMKKYRANDVKAQGTSFVYSEYAKKHPTGTGPFEFVSYDEGNGTITLARNEDYWGEKAKLSRLIFKIIPDENVRKQELLAGSIDGYDFPNPADLKSLREAGFNVQIRDPFNIMYLGITQKNNPALQDLRVRKALAYAVDRKNLVQANLPEGAEVATQFYPDTVDGYAEDVQKYPYDPQKAKQLLAEAGRSDLTLEFFWPTQVTRPYMPDPRGIFNAIAGDLRAVGITVKPVSKPWNGGYLDDVNNARADLFLLGWTGDYNSPDNFIGTFFGNTENQFYTGASPWGAELARQLQAADQEPDAAEREAMYADINRKLMSQYLPAVPLSHSPPAIVTSKKVQGLVTSPLTAEEFASVSIAE</sequence>
<evidence type="ECO:0000313" key="6">
    <source>
        <dbReference type="Proteomes" id="UP001180845"/>
    </source>
</evidence>
<keyword evidence="3" id="KW-0732">Signal</keyword>
<proteinExistence type="inferred from homology"/>
<accession>A0AAE4CL21</accession>
<dbReference type="PANTHER" id="PTHR30290">
    <property type="entry name" value="PERIPLASMIC BINDING COMPONENT OF ABC TRANSPORTER"/>
    <property type="match status" value="1"/>
</dbReference>
<dbReference type="InterPro" id="IPR039424">
    <property type="entry name" value="SBP_5"/>
</dbReference>
<protein>
    <submittedName>
        <fullName evidence="5">Peptide/nickel transport system substrate-binding protein</fullName>
    </submittedName>
</protein>
<dbReference type="Gene3D" id="3.10.105.10">
    <property type="entry name" value="Dipeptide-binding Protein, Domain 3"/>
    <property type="match status" value="1"/>
</dbReference>
<comment type="similarity">
    <text evidence="1">Belongs to the bacterial solute-binding protein 5 family.</text>
</comment>
<dbReference type="EMBL" id="JAVDXW010000001">
    <property type="protein sequence ID" value="MDR7301795.1"/>
    <property type="molecule type" value="Genomic_DNA"/>
</dbReference>
<comment type="caution">
    <text evidence="5">The sequence shown here is derived from an EMBL/GenBank/DDBJ whole genome shotgun (WGS) entry which is preliminary data.</text>
</comment>
<dbReference type="RefSeq" id="WP_310272765.1">
    <property type="nucleotide sequence ID" value="NZ_JAVDXW010000001.1"/>
</dbReference>
<dbReference type="Proteomes" id="UP001180845">
    <property type="component" value="Unassembled WGS sequence"/>
</dbReference>
<organism evidence="5 6">
    <name type="scientific">Haloactinomyces albus</name>
    <dbReference type="NCBI Taxonomy" id="1352928"/>
    <lineage>
        <taxon>Bacteria</taxon>
        <taxon>Bacillati</taxon>
        <taxon>Actinomycetota</taxon>
        <taxon>Actinomycetes</taxon>
        <taxon>Actinopolysporales</taxon>
        <taxon>Actinopolysporaceae</taxon>
        <taxon>Haloactinomyces</taxon>
    </lineage>
</organism>
<dbReference type="SUPFAM" id="SSF53850">
    <property type="entry name" value="Periplasmic binding protein-like II"/>
    <property type="match status" value="1"/>
</dbReference>
<dbReference type="GO" id="GO:0015833">
    <property type="term" value="P:peptide transport"/>
    <property type="evidence" value="ECO:0007669"/>
    <property type="project" value="TreeGrafter"/>
</dbReference>
<evidence type="ECO:0000256" key="2">
    <source>
        <dbReference type="ARBA" id="ARBA00022448"/>
    </source>
</evidence>
<gene>
    <name evidence="5" type="ORF">JOF55_001976</name>
</gene>
<keyword evidence="2" id="KW-0813">Transport</keyword>
<dbReference type="PIRSF" id="PIRSF002741">
    <property type="entry name" value="MppA"/>
    <property type="match status" value="1"/>
</dbReference>
<dbReference type="AlphaFoldDB" id="A0AAE4CL21"/>
<dbReference type="Pfam" id="PF00496">
    <property type="entry name" value="SBP_bac_5"/>
    <property type="match status" value="1"/>
</dbReference>
<dbReference type="InterPro" id="IPR000914">
    <property type="entry name" value="SBP_5_dom"/>
</dbReference>
<dbReference type="GO" id="GO:0043190">
    <property type="term" value="C:ATP-binding cassette (ABC) transporter complex"/>
    <property type="evidence" value="ECO:0007669"/>
    <property type="project" value="InterPro"/>
</dbReference>
<evidence type="ECO:0000256" key="3">
    <source>
        <dbReference type="ARBA" id="ARBA00022729"/>
    </source>
</evidence>
<dbReference type="GO" id="GO:0042597">
    <property type="term" value="C:periplasmic space"/>
    <property type="evidence" value="ECO:0007669"/>
    <property type="project" value="UniProtKB-ARBA"/>
</dbReference>
<dbReference type="GO" id="GO:1904680">
    <property type="term" value="F:peptide transmembrane transporter activity"/>
    <property type="evidence" value="ECO:0007669"/>
    <property type="project" value="TreeGrafter"/>
</dbReference>
<reference evidence="5" key="1">
    <citation type="submission" date="2023-07" db="EMBL/GenBank/DDBJ databases">
        <title>Sequencing the genomes of 1000 actinobacteria strains.</title>
        <authorList>
            <person name="Klenk H.-P."/>
        </authorList>
    </citation>
    <scope>NUCLEOTIDE SEQUENCE</scope>
    <source>
        <strain evidence="5">DSM 45977</strain>
    </source>
</reference>
<evidence type="ECO:0000313" key="5">
    <source>
        <dbReference type="EMBL" id="MDR7301795.1"/>
    </source>
</evidence>
<feature type="domain" description="Solute-binding protein family 5" evidence="4">
    <location>
        <begin position="66"/>
        <end position="457"/>
    </location>
</feature>
<name>A0AAE4CL21_9ACTN</name>
<dbReference type="Gene3D" id="3.40.190.10">
    <property type="entry name" value="Periplasmic binding protein-like II"/>
    <property type="match status" value="1"/>
</dbReference>
<evidence type="ECO:0000256" key="1">
    <source>
        <dbReference type="ARBA" id="ARBA00005695"/>
    </source>
</evidence>
<evidence type="ECO:0000259" key="4">
    <source>
        <dbReference type="Pfam" id="PF00496"/>
    </source>
</evidence>
<dbReference type="InterPro" id="IPR030678">
    <property type="entry name" value="Peptide/Ni-bd"/>
</dbReference>
<dbReference type="CDD" id="cd08493">
    <property type="entry name" value="PBP2_DppA_like"/>
    <property type="match status" value="1"/>
</dbReference>
<dbReference type="Gene3D" id="3.90.76.10">
    <property type="entry name" value="Dipeptide-binding Protein, Domain 1"/>
    <property type="match status" value="1"/>
</dbReference>